<comment type="cofactor">
    <cofactor evidence="1">
        <name>heme</name>
        <dbReference type="ChEBI" id="CHEBI:30413"/>
    </cofactor>
</comment>
<dbReference type="InterPro" id="IPR017972">
    <property type="entry name" value="Cyt_P450_CS"/>
</dbReference>
<dbReference type="InterPro" id="IPR050121">
    <property type="entry name" value="Cytochrome_P450_monoxygenase"/>
</dbReference>
<accession>A0ABR4GYJ0</accession>
<evidence type="ECO:0000256" key="1">
    <source>
        <dbReference type="ARBA" id="ARBA00001971"/>
    </source>
</evidence>
<dbReference type="InterPro" id="IPR036396">
    <property type="entry name" value="Cyt_P450_sf"/>
</dbReference>
<evidence type="ECO:0000256" key="2">
    <source>
        <dbReference type="ARBA" id="ARBA00010617"/>
    </source>
</evidence>
<evidence type="ECO:0000256" key="6">
    <source>
        <dbReference type="RuleBase" id="RU000461"/>
    </source>
</evidence>
<name>A0ABR4GYJ0_9EURO</name>
<proteinExistence type="inferred from homology"/>
<gene>
    <name evidence="7" type="ORF">BJX63DRAFT_439523</name>
</gene>
<dbReference type="PRINTS" id="PR00385">
    <property type="entry name" value="P450"/>
</dbReference>
<keyword evidence="6" id="KW-0503">Monooxygenase</keyword>
<evidence type="ECO:0000313" key="7">
    <source>
        <dbReference type="EMBL" id="KAL2808280.1"/>
    </source>
</evidence>
<evidence type="ECO:0000256" key="5">
    <source>
        <dbReference type="ARBA" id="ARBA00023004"/>
    </source>
</evidence>
<reference evidence="7 8" key="1">
    <citation type="submission" date="2024-07" db="EMBL/GenBank/DDBJ databases">
        <title>Section-level genome sequencing and comparative genomics of Aspergillus sections Usti and Cavernicolus.</title>
        <authorList>
            <consortium name="Lawrence Berkeley National Laboratory"/>
            <person name="Nybo J.L."/>
            <person name="Vesth T.C."/>
            <person name="Theobald S."/>
            <person name="Frisvad J.C."/>
            <person name="Larsen T.O."/>
            <person name="Kjaerboelling I."/>
            <person name="Rothschild-Mancinelli K."/>
            <person name="Lyhne E.K."/>
            <person name="Kogle M.E."/>
            <person name="Barry K."/>
            <person name="Clum A."/>
            <person name="Na H."/>
            <person name="Ledsgaard L."/>
            <person name="Lin J."/>
            <person name="Lipzen A."/>
            <person name="Kuo A."/>
            <person name="Riley R."/>
            <person name="Mondo S."/>
            <person name="Labutti K."/>
            <person name="Haridas S."/>
            <person name="Pangalinan J."/>
            <person name="Salamov A.A."/>
            <person name="Simmons B.A."/>
            <person name="Magnuson J.K."/>
            <person name="Chen J."/>
            <person name="Drula E."/>
            <person name="Henrissat B."/>
            <person name="Wiebenga A."/>
            <person name="Lubbers R.J."/>
            <person name="Gomes A.C."/>
            <person name="Makela M.R."/>
            <person name="Stajich J."/>
            <person name="Grigoriev I.V."/>
            <person name="Mortensen U.H."/>
            <person name="De Vries R.P."/>
            <person name="Baker S.E."/>
            <person name="Andersen M.R."/>
        </authorList>
    </citation>
    <scope>NUCLEOTIDE SEQUENCE [LARGE SCALE GENOMIC DNA]</scope>
    <source>
        <strain evidence="7 8">CBS 588.65</strain>
    </source>
</reference>
<dbReference type="PRINTS" id="PR00463">
    <property type="entry name" value="EP450I"/>
</dbReference>
<dbReference type="CDD" id="cd11070">
    <property type="entry name" value="CYP56-like"/>
    <property type="match status" value="1"/>
</dbReference>
<evidence type="ECO:0000313" key="8">
    <source>
        <dbReference type="Proteomes" id="UP001610334"/>
    </source>
</evidence>
<dbReference type="PANTHER" id="PTHR24305">
    <property type="entry name" value="CYTOCHROME P450"/>
    <property type="match status" value="1"/>
</dbReference>
<dbReference type="PROSITE" id="PS00086">
    <property type="entry name" value="CYTOCHROME_P450"/>
    <property type="match status" value="1"/>
</dbReference>
<keyword evidence="8" id="KW-1185">Reference proteome</keyword>
<dbReference type="Pfam" id="PF00067">
    <property type="entry name" value="p450"/>
    <property type="match status" value="2"/>
</dbReference>
<comment type="similarity">
    <text evidence="2 6">Belongs to the cytochrome P450 family.</text>
</comment>
<keyword evidence="6" id="KW-0349">Heme</keyword>
<dbReference type="Proteomes" id="UP001610334">
    <property type="component" value="Unassembled WGS sequence"/>
</dbReference>
<dbReference type="EMBL" id="JBFXLT010000116">
    <property type="protein sequence ID" value="KAL2808280.1"/>
    <property type="molecule type" value="Genomic_DNA"/>
</dbReference>
<dbReference type="InterPro" id="IPR002401">
    <property type="entry name" value="Cyt_P450_E_grp-I"/>
</dbReference>
<sequence>MILQLIGTLALAYLSWSIVTLEINYRKAASMGIPCVRLIVDPQNIAWLMLESHIWRILDRLPIDWGTFGKYARRERHFADKASSHLRYGPAWALVTPVDIYVHVADTTAVNEIFSRRFDFQRPSKIYKVLELYGPCISSASYEHWPRHRKVLATPFSESIMTFVWNESVVQARQMLHIWTLQPIKVISSVAKDTRTLSLNVPASTGFGKSYKFYSANLNTESTKDATSTDCNEALGYRDALQTVLDNCILLMVMSQRVLNLPFAPTSWRRVAHAAAAFKDYMVQMLDDEVATLNTGESRSGSLMSSFVRAMERKQEQSMSREKARSPEGLTIDEIFGNIFVINFAGHDTTANTLAFIMLLLAAYPDVQDWVTKELRTILPADGEGEYKEMFSKLKRCRAVMSLKIGNGIIVIPPNTGVMPSILAIHTNPDIWPDPLTWKPSRWITCTASDGDGNISKQLEREVFYTPPRSTYLPWSDGPHNCPGSKFSQVECVAVLACLLRDNRISAVQAPGESCFEETRMRILATVDDVDQQMLLRMRDADRVRLICNQLNE</sequence>
<organism evidence="7 8">
    <name type="scientific">Aspergillus granulosus</name>
    <dbReference type="NCBI Taxonomy" id="176169"/>
    <lineage>
        <taxon>Eukaryota</taxon>
        <taxon>Fungi</taxon>
        <taxon>Dikarya</taxon>
        <taxon>Ascomycota</taxon>
        <taxon>Pezizomycotina</taxon>
        <taxon>Eurotiomycetes</taxon>
        <taxon>Eurotiomycetidae</taxon>
        <taxon>Eurotiales</taxon>
        <taxon>Aspergillaceae</taxon>
        <taxon>Aspergillus</taxon>
        <taxon>Aspergillus subgen. Nidulantes</taxon>
    </lineage>
</organism>
<comment type="caution">
    <text evidence="7">The sequence shown here is derived from an EMBL/GenBank/DDBJ whole genome shotgun (WGS) entry which is preliminary data.</text>
</comment>
<dbReference type="PANTHER" id="PTHR24305:SF166">
    <property type="entry name" value="CYTOCHROME P450 12A4, MITOCHONDRIAL-RELATED"/>
    <property type="match status" value="1"/>
</dbReference>
<dbReference type="SUPFAM" id="SSF48264">
    <property type="entry name" value="Cytochrome P450"/>
    <property type="match status" value="1"/>
</dbReference>
<evidence type="ECO:0000256" key="4">
    <source>
        <dbReference type="ARBA" id="ARBA00023002"/>
    </source>
</evidence>
<evidence type="ECO:0000256" key="3">
    <source>
        <dbReference type="ARBA" id="ARBA00022723"/>
    </source>
</evidence>
<dbReference type="Gene3D" id="1.10.630.10">
    <property type="entry name" value="Cytochrome P450"/>
    <property type="match status" value="1"/>
</dbReference>
<protein>
    <submittedName>
        <fullName evidence="7">Cytochrome P450</fullName>
    </submittedName>
</protein>
<keyword evidence="4 6" id="KW-0560">Oxidoreductase</keyword>
<dbReference type="InterPro" id="IPR001128">
    <property type="entry name" value="Cyt_P450"/>
</dbReference>
<keyword evidence="3 6" id="KW-0479">Metal-binding</keyword>
<keyword evidence="5 6" id="KW-0408">Iron</keyword>